<protein>
    <submittedName>
        <fullName evidence="1">Uncharacterized protein</fullName>
    </submittedName>
</protein>
<gene>
    <name evidence="1" type="ORF">PACLA_8A026892</name>
</gene>
<reference evidence="1" key="1">
    <citation type="submission" date="2020-04" db="EMBL/GenBank/DDBJ databases">
        <authorList>
            <person name="Alioto T."/>
            <person name="Alioto T."/>
            <person name="Gomez Garrido J."/>
        </authorList>
    </citation>
    <scope>NUCLEOTIDE SEQUENCE</scope>
    <source>
        <strain evidence="1">A484AB</strain>
    </source>
</reference>
<name>A0A6S7KR69_PARCT</name>
<comment type="caution">
    <text evidence="1">The sequence shown here is derived from an EMBL/GenBank/DDBJ whole genome shotgun (WGS) entry which is preliminary data.</text>
</comment>
<evidence type="ECO:0000313" key="2">
    <source>
        <dbReference type="Proteomes" id="UP001152795"/>
    </source>
</evidence>
<dbReference type="EMBL" id="CACRXK020016130">
    <property type="protein sequence ID" value="CAB4029372.1"/>
    <property type="molecule type" value="Genomic_DNA"/>
</dbReference>
<organism evidence="1 2">
    <name type="scientific">Paramuricea clavata</name>
    <name type="common">Red gorgonian</name>
    <name type="synonym">Violescent sea-whip</name>
    <dbReference type="NCBI Taxonomy" id="317549"/>
    <lineage>
        <taxon>Eukaryota</taxon>
        <taxon>Metazoa</taxon>
        <taxon>Cnidaria</taxon>
        <taxon>Anthozoa</taxon>
        <taxon>Octocorallia</taxon>
        <taxon>Malacalcyonacea</taxon>
        <taxon>Plexauridae</taxon>
        <taxon>Paramuricea</taxon>
    </lineage>
</organism>
<proteinExistence type="predicted"/>
<evidence type="ECO:0000313" key="1">
    <source>
        <dbReference type="EMBL" id="CAB4029372.1"/>
    </source>
</evidence>
<sequence length="127" mass="14234">MGRRRNVKRSLPYKEVVSFESSSTFSKRRITLTTPDVVQPVEGSGSKDDDFIEEHAMQPLAMDIIDGNEGDDEDDSEDDQAEVSCYKKRQQRAAQGCLGWEQSLNLSGLQMVPCALNAEQLMQCFVV</sequence>
<accession>A0A6S7KR69</accession>
<dbReference type="Proteomes" id="UP001152795">
    <property type="component" value="Unassembled WGS sequence"/>
</dbReference>
<keyword evidence="2" id="KW-1185">Reference proteome</keyword>
<dbReference type="AlphaFoldDB" id="A0A6S7KR69"/>